<dbReference type="PANTHER" id="PTHR30006:SF15">
    <property type="entry name" value="IRON-UTILIZATION PERIPLASMIC PROTEIN"/>
    <property type="match status" value="1"/>
</dbReference>
<dbReference type="EMBL" id="JYNU01000024">
    <property type="protein sequence ID" value="KMO74087.1"/>
    <property type="molecule type" value="Genomic_DNA"/>
</dbReference>
<protein>
    <submittedName>
        <fullName evidence="3">Fe(3+)-binding periplasmic protein</fullName>
    </submittedName>
</protein>
<dbReference type="PANTHER" id="PTHR30006">
    <property type="entry name" value="THIAMINE-BINDING PERIPLASMIC PROTEIN-RELATED"/>
    <property type="match status" value="1"/>
</dbReference>
<dbReference type="AlphaFoldDB" id="A0A0J6VXF7"/>
<evidence type="ECO:0000256" key="2">
    <source>
        <dbReference type="ARBA" id="ARBA00022729"/>
    </source>
</evidence>
<evidence type="ECO:0000313" key="3">
    <source>
        <dbReference type="EMBL" id="KMO74087.1"/>
    </source>
</evidence>
<proteinExistence type="predicted"/>
<accession>A0A0J6VXF7</accession>
<dbReference type="CDD" id="cd13543">
    <property type="entry name" value="PBP2_Fbp"/>
    <property type="match status" value="1"/>
</dbReference>
<keyword evidence="1" id="KW-0813">Transport</keyword>
<name>A0A0J6VXF7_9MYCO</name>
<reference evidence="3 4" key="1">
    <citation type="journal article" date="2015" name="Genome Biol. Evol.">
        <title>Characterization of Three Mycobacterium spp. with Potential Use in Bioremediation by Genome Sequencing and Comparative Genomics.</title>
        <authorList>
            <person name="Das S."/>
            <person name="Pettersson B.M."/>
            <person name="Behra P.R."/>
            <person name="Ramesh M."/>
            <person name="Dasgupta S."/>
            <person name="Bhattacharya A."/>
            <person name="Kirsebom L.A."/>
        </authorList>
    </citation>
    <scope>NUCLEOTIDE SEQUENCE [LARGE SCALE GENOMIC DNA]</scope>
    <source>
        <strain evidence="3 4">DSM 44075</strain>
    </source>
</reference>
<gene>
    <name evidence="3" type="primary">fbpA_2</name>
    <name evidence="3" type="ORF">MOBUDSM44075_03711</name>
</gene>
<dbReference type="PATRIC" id="fig|1807.14.peg.3734"/>
<dbReference type="GO" id="GO:0006826">
    <property type="term" value="P:iron ion transport"/>
    <property type="evidence" value="ECO:0007669"/>
    <property type="project" value="UniProtKB-KW"/>
</dbReference>
<dbReference type="Proteomes" id="UP000036313">
    <property type="component" value="Unassembled WGS sequence"/>
</dbReference>
<comment type="caution">
    <text evidence="3">The sequence shown here is derived from an EMBL/GenBank/DDBJ whole genome shotgun (WGS) entry which is preliminary data.</text>
</comment>
<evidence type="ECO:0000313" key="4">
    <source>
        <dbReference type="Proteomes" id="UP000036313"/>
    </source>
</evidence>
<evidence type="ECO:0000256" key="1">
    <source>
        <dbReference type="ARBA" id="ARBA00022496"/>
    </source>
</evidence>
<keyword evidence="2" id="KW-0732">Signal</keyword>
<keyword evidence="1" id="KW-0408">Iron</keyword>
<organism evidence="3 4">
    <name type="scientific">Mycolicibacterium obuense</name>
    <dbReference type="NCBI Taxonomy" id="1807"/>
    <lineage>
        <taxon>Bacteria</taxon>
        <taxon>Bacillati</taxon>
        <taxon>Actinomycetota</taxon>
        <taxon>Actinomycetes</taxon>
        <taxon>Mycobacteriales</taxon>
        <taxon>Mycobacteriaceae</taxon>
        <taxon>Mycolicibacterium</taxon>
    </lineage>
</organism>
<keyword evidence="1" id="KW-0410">Iron transport</keyword>
<dbReference type="Gene3D" id="3.40.190.10">
    <property type="entry name" value="Periplasmic binding protein-like II"/>
    <property type="match status" value="2"/>
</dbReference>
<dbReference type="SUPFAM" id="SSF53850">
    <property type="entry name" value="Periplasmic binding protein-like II"/>
    <property type="match status" value="1"/>
</dbReference>
<keyword evidence="1" id="KW-0406">Ion transport</keyword>
<sequence length="434" mass="45448">MARLSRGGLDVCRLPFGPLGEYGRLGWASIQCLRHLIPFGAVTMCLSMLTDSSLPPARPPTGTVGLVRLALAGGRFTANDQERRIRMSLAQSVSKPSRWVGAIATVAALVALTACGSSTTSSDDAEKVVVYSGRSEELVAPLLDQFTADTGIQVEARYAGSGEMAAQLITEGDKSPADVFLSQDAGALGAVSKAGLLAPVDAATLEAVPAQYAAADGTWVGVSGRARVVVFNPTLVPTPPDTIDGLLAPEWKGKIGFAPSNASWQAFVTGLRVVRGEEGAEQWLRAFKAQDPKPYENNVAVRDAVDAGQVPLGLVNHYYLYELIDAKGADAVTAQNKFMAAGDPGGLVNVAGVGILKAAPNPQGAQRFASYLVGESAQKYFAQETEEYPLAAGVAPSAQMPPLSQLQPPAVDLSQLDDIETTQELLVKTGLLTN</sequence>
<dbReference type="Pfam" id="PF13343">
    <property type="entry name" value="SBP_bac_6"/>
    <property type="match status" value="1"/>
</dbReference>
<dbReference type="GO" id="GO:0030288">
    <property type="term" value="C:outer membrane-bounded periplasmic space"/>
    <property type="evidence" value="ECO:0007669"/>
    <property type="project" value="TreeGrafter"/>
</dbReference>